<protein>
    <submittedName>
        <fullName evidence="1">Uncharacterized protein</fullName>
    </submittedName>
</protein>
<accession>A0A6H2A5T9</accession>
<reference evidence="1" key="1">
    <citation type="submission" date="2020-03" db="EMBL/GenBank/DDBJ databases">
        <title>The deep terrestrial virosphere.</title>
        <authorList>
            <person name="Holmfeldt K."/>
            <person name="Nilsson E."/>
            <person name="Simone D."/>
            <person name="Lopez-Fernandez M."/>
            <person name="Wu X."/>
            <person name="de Brujin I."/>
            <person name="Lundin D."/>
            <person name="Andersson A."/>
            <person name="Bertilsson S."/>
            <person name="Dopson M."/>
        </authorList>
    </citation>
    <scope>NUCLEOTIDE SEQUENCE</scope>
    <source>
        <strain evidence="1">TM448A06268</strain>
        <strain evidence="2">TM448B06063</strain>
    </source>
</reference>
<dbReference type="AlphaFoldDB" id="A0A6H2A5T9"/>
<dbReference type="EMBL" id="MT145148">
    <property type="protein sequence ID" value="QJI04095.1"/>
    <property type="molecule type" value="Genomic_DNA"/>
</dbReference>
<evidence type="ECO:0000313" key="2">
    <source>
        <dbReference type="EMBL" id="QJI04095.1"/>
    </source>
</evidence>
<gene>
    <name evidence="1" type="ORF">TM448A06268_0001</name>
    <name evidence="2" type="ORF">TM448B06063_0001</name>
</gene>
<name>A0A6H2A5T9_9ZZZZ</name>
<evidence type="ECO:0000313" key="1">
    <source>
        <dbReference type="EMBL" id="QJA54957.1"/>
    </source>
</evidence>
<dbReference type="EMBL" id="MT144554">
    <property type="protein sequence ID" value="QJA54957.1"/>
    <property type="molecule type" value="Genomic_DNA"/>
</dbReference>
<proteinExistence type="predicted"/>
<organism evidence="1">
    <name type="scientific">viral metagenome</name>
    <dbReference type="NCBI Taxonomy" id="1070528"/>
    <lineage>
        <taxon>unclassified sequences</taxon>
        <taxon>metagenomes</taxon>
        <taxon>organismal metagenomes</taxon>
    </lineage>
</organism>
<sequence length="59" mass="6725">MKNVNTAVAGSAAEAAKLIREWSKKYAKVTRAKIKTSRDLMKESPGRYGPYYYVIKAWK</sequence>